<keyword evidence="1" id="KW-0812">Transmembrane</keyword>
<organism evidence="2 3">
    <name type="scientific">Pelosinus baikalensis</name>
    <dbReference type="NCBI Taxonomy" id="2892015"/>
    <lineage>
        <taxon>Bacteria</taxon>
        <taxon>Bacillati</taxon>
        <taxon>Bacillota</taxon>
        <taxon>Negativicutes</taxon>
        <taxon>Selenomonadales</taxon>
        <taxon>Sporomusaceae</taxon>
        <taxon>Pelosinus</taxon>
    </lineage>
</organism>
<evidence type="ECO:0000313" key="3">
    <source>
        <dbReference type="Proteomes" id="UP001165492"/>
    </source>
</evidence>
<evidence type="ECO:0000256" key="1">
    <source>
        <dbReference type="SAM" id="Phobius"/>
    </source>
</evidence>
<dbReference type="RefSeq" id="WP_229535601.1">
    <property type="nucleotide sequence ID" value="NZ_JAJHJB010000018.1"/>
</dbReference>
<comment type="caution">
    <text evidence="2">The sequence shown here is derived from an EMBL/GenBank/DDBJ whole genome shotgun (WGS) entry which is preliminary data.</text>
</comment>
<keyword evidence="1" id="KW-0472">Membrane</keyword>
<sequence length="60" mass="7401">MSEIIQSIDQEILSFYRRGDHDQALKLFINQYQARLYALAYKMLGIMMMRWMLCKRFYTR</sequence>
<accession>A0ABS8HTF0</accession>
<proteinExistence type="predicted"/>
<keyword evidence="3" id="KW-1185">Reference proteome</keyword>
<name>A0ABS8HTF0_9FIRM</name>
<protein>
    <submittedName>
        <fullName evidence="2">Uncharacterized protein</fullName>
    </submittedName>
</protein>
<reference evidence="2" key="1">
    <citation type="submission" date="2021-11" db="EMBL/GenBank/DDBJ databases">
        <title>Description of a new species Pelosinus isolated from the bottom sediments of Lake Baikal.</title>
        <authorList>
            <person name="Zakharyuk A."/>
        </authorList>
    </citation>
    <scope>NUCLEOTIDE SEQUENCE</scope>
    <source>
        <strain evidence="2">Bkl1</strain>
    </source>
</reference>
<feature type="transmembrane region" description="Helical" evidence="1">
    <location>
        <begin position="34"/>
        <end position="53"/>
    </location>
</feature>
<dbReference type="Proteomes" id="UP001165492">
    <property type="component" value="Unassembled WGS sequence"/>
</dbReference>
<keyword evidence="1" id="KW-1133">Transmembrane helix</keyword>
<evidence type="ECO:0000313" key="2">
    <source>
        <dbReference type="EMBL" id="MCC5466459.1"/>
    </source>
</evidence>
<gene>
    <name evidence="2" type="ORF">LMF89_13965</name>
</gene>
<dbReference type="EMBL" id="JAJHJB010000018">
    <property type="protein sequence ID" value="MCC5466459.1"/>
    <property type="molecule type" value="Genomic_DNA"/>
</dbReference>